<proteinExistence type="predicted"/>
<evidence type="ECO:0000313" key="2">
    <source>
        <dbReference type="EMBL" id="AFA49106.1"/>
    </source>
</evidence>
<dbReference type="InterPro" id="IPR008599">
    <property type="entry name" value="Diacid_rec"/>
</dbReference>
<dbReference type="RefSeq" id="WP_014356706.1">
    <property type="nucleotide sequence ID" value="NC_016894.1"/>
</dbReference>
<evidence type="ECO:0000259" key="1">
    <source>
        <dbReference type="Pfam" id="PF05651"/>
    </source>
</evidence>
<reference evidence="3" key="1">
    <citation type="submission" date="2011-07" db="EMBL/GenBank/DDBJ databases">
        <title>Complete genome sequence of Acetobacterium woodii.</title>
        <authorList>
            <person name="Poehlein A."/>
            <person name="Schmidt S."/>
            <person name="Kaster A.-K."/>
            <person name="Goenrich M."/>
            <person name="Vollmers J."/>
            <person name="Thuermer A."/>
            <person name="Gottschalk G."/>
            <person name="Thauer R.K."/>
            <person name="Daniel R."/>
            <person name="Mueller V."/>
        </authorList>
    </citation>
    <scope>NUCLEOTIDE SEQUENCE [LARGE SCALE GENOMIC DNA]</scope>
    <source>
        <strain evidence="3">ATCC 29683 / DSM 1030 / JCM 2381 / KCTC 1655 / WB1</strain>
    </source>
</reference>
<reference evidence="2 3" key="2">
    <citation type="journal article" date="2012" name="PLoS ONE">
        <title>An ancient pathway combining carbon dioxide fixation with the generation and utilization of a sodium ion gradient for ATP synthesis.</title>
        <authorList>
            <person name="Poehlein A."/>
            <person name="Schmidt S."/>
            <person name="Kaster A.K."/>
            <person name="Goenrich M."/>
            <person name="Vollmers J."/>
            <person name="Thurmer A."/>
            <person name="Bertsch J."/>
            <person name="Schuchmann K."/>
            <person name="Voigt B."/>
            <person name="Hecker M."/>
            <person name="Daniel R."/>
            <person name="Thauer R.K."/>
            <person name="Gottschalk G."/>
            <person name="Muller V."/>
        </authorList>
    </citation>
    <scope>NUCLEOTIDE SEQUENCE [LARGE SCALE GENOMIC DNA]</scope>
    <source>
        <strain evidence="3">ATCC 29683 / DSM 1030 / JCM 2381 / KCTC 1655 / WB1</strain>
    </source>
</reference>
<dbReference type="OrthoDB" id="9792148at2"/>
<keyword evidence="3" id="KW-1185">Reference proteome</keyword>
<sequence length="374" mass="43980">MIDKEFAERFIEEISENSSYSFLVFNCKGIILAATEKEREGAFHEAAYSMMQNNKNMIIIENDNVKNYIGVKPGINVIVSHNHKMIGAIAMTGPPDEIYEIIMVAKMTFEKMFDYEILKKQALQNNNKREAFYGLLLVGEPENAEKLNKMAKHLDLSNDLLRVPVLFTTTSNNENIVLSTIQKSEYFSQQDFAFISRKQTLVVFKSINKSSSDLFKLYRKDLFKFINPICETLTEKNISYNYFVGSFQNSLNNYHFAYKHCLWLAERNLLRSFFYDYIDDYIQSIIPIQELNGIYHSIETMMDSKMRKDFFELFSVLKQYNYNLVESSESLNIHKNTLIFRLNKYKNYFNFNPIHDSEDRAFADFLCIYINLLF</sequence>
<accession>H6LCW9</accession>
<dbReference type="KEGG" id="awo:Awo_c23330"/>
<organism evidence="2 3">
    <name type="scientific">Acetobacterium woodii (strain ATCC 29683 / DSM 1030 / JCM 2381 / KCTC 1655 / WB1)</name>
    <dbReference type="NCBI Taxonomy" id="931626"/>
    <lineage>
        <taxon>Bacteria</taxon>
        <taxon>Bacillati</taxon>
        <taxon>Bacillota</taxon>
        <taxon>Clostridia</taxon>
        <taxon>Eubacteriales</taxon>
        <taxon>Eubacteriaceae</taxon>
        <taxon>Acetobacterium</taxon>
    </lineage>
</organism>
<dbReference type="AlphaFoldDB" id="H6LCW9"/>
<dbReference type="Pfam" id="PF05651">
    <property type="entry name" value="Diacid_rec"/>
    <property type="match status" value="1"/>
</dbReference>
<dbReference type="Proteomes" id="UP000007177">
    <property type="component" value="Chromosome"/>
</dbReference>
<dbReference type="eggNOG" id="COG3835">
    <property type="taxonomic scope" value="Bacteria"/>
</dbReference>
<protein>
    <recommendedName>
        <fullName evidence="1">Putative sugar diacid recognition domain-containing protein</fullName>
    </recommendedName>
</protein>
<dbReference type="STRING" id="931626.Awo_c23330"/>
<dbReference type="EMBL" id="CP002987">
    <property type="protein sequence ID" value="AFA49106.1"/>
    <property type="molecule type" value="Genomic_DNA"/>
</dbReference>
<dbReference type="HOGENOM" id="CLU_043769_2_0_9"/>
<name>H6LCW9_ACEWD</name>
<gene>
    <name evidence="2" type="ordered locus">Awo_c23330</name>
</gene>
<evidence type="ECO:0000313" key="3">
    <source>
        <dbReference type="Proteomes" id="UP000007177"/>
    </source>
</evidence>
<feature type="domain" description="Putative sugar diacid recognition" evidence="1">
    <location>
        <begin position="2"/>
        <end position="133"/>
    </location>
</feature>